<name>A0ABT5HVI4_9CAUL</name>
<gene>
    <name evidence="1" type="ORF">PQU92_12415</name>
</gene>
<sequence>MADSNLTGVWAGRYTYPYGWGDEHFTAVLMDIAGGISGTIHETVLQFVAQATDVNAFVDGSREGSLVTFSKTYDGSAGWSHTVSYRGMIKDEGYEISGIWTVDDMTGTFLMVRRKRPDVAETIQTGILQDA</sequence>
<dbReference type="EMBL" id="JAQQKX010000009">
    <property type="protein sequence ID" value="MDC7684085.1"/>
    <property type="molecule type" value="Genomic_DNA"/>
</dbReference>
<keyword evidence="2" id="KW-1185">Reference proteome</keyword>
<organism evidence="1 2">
    <name type="scientific">Asticcacaulis aquaticus</name>
    <dbReference type="NCBI Taxonomy" id="2984212"/>
    <lineage>
        <taxon>Bacteria</taxon>
        <taxon>Pseudomonadati</taxon>
        <taxon>Pseudomonadota</taxon>
        <taxon>Alphaproteobacteria</taxon>
        <taxon>Caulobacterales</taxon>
        <taxon>Caulobacteraceae</taxon>
        <taxon>Asticcacaulis</taxon>
    </lineage>
</organism>
<reference evidence="1 2" key="1">
    <citation type="submission" date="2023-01" db="EMBL/GenBank/DDBJ databases">
        <title>Novel species of the genus Asticcacaulis isolated from rivers.</title>
        <authorList>
            <person name="Lu H."/>
        </authorList>
    </citation>
    <scope>NUCLEOTIDE SEQUENCE [LARGE SCALE GENOMIC DNA]</scope>
    <source>
        <strain evidence="1 2">BYS171W</strain>
    </source>
</reference>
<evidence type="ECO:0000313" key="2">
    <source>
        <dbReference type="Proteomes" id="UP001214854"/>
    </source>
</evidence>
<accession>A0ABT5HVI4</accession>
<evidence type="ECO:0000313" key="1">
    <source>
        <dbReference type="EMBL" id="MDC7684085.1"/>
    </source>
</evidence>
<proteinExistence type="predicted"/>
<protein>
    <submittedName>
        <fullName evidence="1">Uncharacterized protein</fullName>
    </submittedName>
</protein>
<dbReference type="Proteomes" id="UP001214854">
    <property type="component" value="Unassembled WGS sequence"/>
</dbReference>
<comment type="caution">
    <text evidence="1">The sequence shown here is derived from an EMBL/GenBank/DDBJ whole genome shotgun (WGS) entry which is preliminary data.</text>
</comment>
<dbReference type="RefSeq" id="WP_272748535.1">
    <property type="nucleotide sequence ID" value="NZ_JAQQKX010000009.1"/>
</dbReference>